<keyword evidence="4" id="KW-1185">Reference proteome</keyword>
<protein>
    <submittedName>
        <fullName evidence="3">Putative secreted protein (Por secretion system target)</fullName>
    </submittedName>
</protein>
<accession>A0A370QJM5</accession>
<dbReference type="Proteomes" id="UP000255317">
    <property type="component" value="Unassembled WGS sequence"/>
</dbReference>
<evidence type="ECO:0000313" key="4">
    <source>
        <dbReference type="Proteomes" id="UP000255317"/>
    </source>
</evidence>
<proteinExistence type="predicted"/>
<keyword evidence="1" id="KW-0732">Signal</keyword>
<gene>
    <name evidence="3" type="ORF">C8D94_101442</name>
</gene>
<dbReference type="InterPro" id="IPR026444">
    <property type="entry name" value="Secre_tail"/>
</dbReference>
<dbReference type="EMBL" id="QRAO01000001">
    <property type="protein sequence ID" value="RDK88568.1"/>
    <property type="molecule type" value="Genomic_DNA"/>
</dbReference>
<dbReference type="NCBIfam" id="TIGR04183">
    <property type="entry name" value="Por_Secre_tail"/>
    <property type="match status" value="1"/>
</dbReference>
<evidence type="ECO:0000313" key="3">
    <source>
        <dbReference type="EMBL" id="RDK88568.1"/>
    </source>
</evidence>
<reference evidence="3 4" key="1">
    <citation type="submission" date="2018-07" db="EMBL/GenBank/DDBJ databases">
        <title>Genomic Encyclopedia of Type Strains, Phase IV (KMG-IV): sequencing the most valuable type-strain genomes for metagenomic binning, comparative biology and taxonomic classification.</title>
        <authorList>
            <person name="Goeker M."/>
        </authorList>
    </citation>
    <scope>NUCLEOTIDE SEQUENCE [LARGE SCALE GENOMIC DNA]</scope>
    <source>
        <strain evidence="3 4">DSM 101478</strain>
    </source>
</reference>
<evidence type="ECO:0000259" key="2">
    <source>
        <dbReference type="Pfam" id="PF18962"/>
    </source>
</evidence>
<dbReference type="Pfam" id="PF18962">
    <property type="entry name" value="Por_Secre_tail"/>
    <property type="match status" value="1"/>
</dbReference>
<name>A0A370QJM5_9FLAO</name>
<comment type="caution">
    <text evidence="3">The sequence shown here is derived from an EMBL/GenBank/DDBJ whole genome shotgun (WGS) entry which is preliminary data.</text>
</comment>
<feature type="domain" description="Secretion system C-terminal sorting" evidence="2">
    <location>
        <begin position="148"/>
        <end position="217"/>
    </location>
</feature>
<sequence length="220" mass="24883">MAQDPQLFENTWYLQELTVDNITYLAPSNNEISEIPANFYVPNEGEEFNTSICNTASGSNIVYENANLSFPDGLGITLIECDLAVNFNFEMLYFQDFFFDNGTSPFAYEILTAGTNKTLVLTAQDGDQAMYGDRLLAMEDFEEASVPIYPNPVTDKLNLHTTTTTIKHISIFNLQGHQVLEQQFHQDHYTIDVSGLPSGIYFLKAENDAGQFIIRRFIKK</sequence>
<organism evidence="3 4">
    <name type="scientific">Marinirhabdus gelatinilytica</name>
    <dbReference type="NCBI Taxonomy" id="1703343"/>
    <lineage>
        <taxon>Bacteria</taxon>
        <taxon>Pseudomonadati</taxon>
        <taxon>Bacteroidota</taxon>
        <taxon>Flavobacteriia</taxon>
        <taxon>Flavobacteriales</taxon>
        <taxon>Flavobacteriaceae</taxon>
    </lineage>
</organism>
<dbReference type="AlphaFoldDB" id="A0A370QJM5"/>
<evidence type="ECO:0000256" key="1">
    <source>
        <dbReference type="ARBA" id="ARBA00022729"/>
    </source>
</evidence>